<dbReference type="NCBIfam" id="NF004356">
    <property type="entry name" value="PRK05732.1"/>
    <property type="match status" value="1"/>
</dbReference>
<dbReference type="OrthoDB" id="9769565at2"/>
<protein>
    <recommendedName>
        <fullName evidence="8">FAD-binding domain-containing protein</fullName>
    </recommendedName>
</protein>
<dbReference type="STRING" id="1656094.BFC18_09495"/>
<name>A0A1E7ZCX3_9ALTE</name>
<dbReference type="NCBIfam" id="TIGR01984">
    <property type="entry name" value="UbiH"/>
    <property type="match status" value="1"/>
</dbReference>
<comment type="caution">
    <text evidence="9">The sequence shown here is derived from an EMBL/GenBank/DDBJ whole genome shotgun (WGS) entry which is preliminary data.</text>
</comment>
<dbReference type="PANTHER" id="PTHR43876">
    <property type="entry name" value="UBIQUINONE BIOSYNTHESIS MONOOXYGENASE COQ6, MITOCHONDRIAL"/>
    <property type="match status" value="1"/>
</dbReference>
<dbReference type="NCBIfam" id="TIGR01988">
    <property type="entry name" value="Ubi-OHases"/>
    <property type="match status" value="1"/>
</dbReference>
<evidence type="ECO:0000256" key="4">
    <source>
        <dbReference type="ARBA" id="ARBA00022630"/>
    </source>
</evidence>
<evidence type="ECO:0000256" key="5">
    <source>
        <dbReference type="ARBA" id="ARBA00022827"/>
    </source>
</evidence>
<comment type="similarity">
    <text evidence="3">Belongs to the UbiH/COQ6 family.</text>
</comment>
<organism evidence="9 10">
    <name type="scientific">Alteromonas confluentis</name>
    <dbReference type="NCBI Taxonomy" id="1656094"/>
    <lineage>
        <taxon>Bacteria</taxon>
        <taxon>Pseudomonadati</taxon>
        <taxon>Pseudomonadota</taxon>
        <taxon>Gammaproteobacteria</taxon>
        <taxon>Alteromonadales</taxon>
        <taxon>Alteromonadaceae</taxon>
        <taxon>Alteromonas/Salinimonas group</taxon>
        <taxon>Alteromonas</taxon>
    </lineage>
</organism>
<keyword evidence="4" id="KW-0285">Flavoprotein</keyword>
<dbReference type="GO" id="GO:0071949">
    <property type="term" value="F:FAD binding"/>
    <property type="evidence" value="ECO:0007669"/>
    <property type="project" value="InterPro"/>
</dbReference>
<evidence type="ECO:0000256" key="3">
    <source>
        <dbReference type="ARBA" id="ARBA00005349"/>
    </source>
</evidence>
<accession>A0A1E7ZCX3</accession>
<gene>
    <name evidence="9" type="ORF">BFC18_09495</name>
</gene>
<reference evidence="9 10" key="1">
    <citation type="submission" date="2016-08" db="EMBL/GenBank/DDBJ databases">
        <authorList>
            <person name="Seilhamer J.J."/>
        </authorList>
    </citation>
    <scope>NUCLEOTIDE SEQUENCE [LARGE SCALE GENOMIC DNA]</scope>
    <source>
        <strain evidence="9 10">KCTC 42603</strain>
    </source>
</reference>
<dbReference type="PRINTS" id="PR00420">
    <property type="entry name" value="RNGMNOXGNASE"/>
</dbReference>
<dbReference type="AlphaFoldDB" id="A0A1E7ZCX3"/>
<dbReference type="PANTHER" id="PTHR43876:SF8">
    <property type="entry name" value="2-OCTAPRENYL-6-METHOXYPHENOL HYDROXYLASE"/>
    <property type="match status" value="1"/>
</dbReference>
<keyword evidence="7" id="KW-0503">Monooxygenase</keyword>
<evidence type="ECO:0000259" key="8">
    <source>
        <dbReference type="Pfam" id="PF01494"/>
    </source>
</evidence>
<keyword evidence="6" id="KW-0560">Oxidoreductase</keyword>
<dbReference type="Proteomes" id="UP000175691">
    <property type="component" value="Unassembled WGS sequence"/>
</dbReference>
<comment type="pathway">
    <text evidence="2">Cofactor biosynthesis; ubiquinone biosynthesis.</text>
</comment>
<dbReference type="GO" id="GO:0006744">
    <property type="term" value="P:ubiquinone biosynthetic process"/>
    <property type="evidence" value="ECO:0007669"/>
    <property type="project" value="UniProtKB-UniPathway"/>
</dbReference>
<dbReference type="Gene3D" id="3.50.50.60">
    <property type="entry name" value="FAD/NAD(P)-binding domain"/>
    <property type="match status" value="2"/>
</dbReference>
<dbReference type="UniPathway" id="UPA00232"/>
<dbReference type="GO" id="GO:0008681">
    <property type="term" value="F:2-octaprenyl-6-methoxyphenol hydroxylase activity"/>
    <property type="evidence" value="ECO:0007669"/>
    <property type="project" value="InterPro"/>
</dbReference>
<dbReference type="SUPFAM" id="SSF51905">
    <property type="entry name" value="FAD/NAD(P)-binding domain"/>
    <property type="match status" value="1"/>
</dbReference>
<dbReference type="InterPro" id="IPR036188">
    <property type="entry name" value="FAD/NAD-bd_sf"/>
</dbReference>
<evidence type="ECO:0000313" key="9">
    <source>
        <dbReference type="EMBL" id="OFC71375.1"/>
    </source>
</evidence>
<dbReference type="Pfam" id="PF01494">
    <property type="entry name" value="FAD_binding_3"/>
    <property type="match status" value="1"/>
</dbReference>
<dbReference type="InterPro" id="IPR051205">
    <property type="entry name" value="UbiH/COQ6_monooxygenase"/>
</dbReference>
<sequence>MIQTDIVIVGGGAVGHVIARGLLAHTSFSVALVEANQYSASAHHPGFDARVIALAKRTVDELSSLGIDVNHAGAVPIRHIQVSDKGAAGLCQLNASDFHVDHFGKVVSLHQLGAALQIAPDTDDFTLLCPLTVDTVERKQDGVLLSLSDGQQVSARLVVLADGGRSGLDEQLGFERQEDDYGQTAVIVNALTQKPHNHKAYERFTSQGPLAFLPYDPGLASGQENDQGFSVVWTVPPEKVDNVMSLGDNDFKRLLQQAFGWRQGAITQVGERSAYPLVLKQVTTPVTHRAVVCGNAAQSLHPIAGQGFNLGLRDAIGLVKTLAKADDPGAFSVLREYQQSRSKDKQATITLTDGLVRLFSNNNRGLTGLRNVGLVAMDNCPSLKQAFVRQTTGFAPGA</sequence>
<dbReference type="PROSITE" id="PS01304">
    <property type="entry name" value="UBIH"/>
    <property type="match status" value="1"/>
</dbReference>
<feature type="domain" description="FAD-binding" evidence="8">
    <location>
        <begin position="4"/>
        <end position="349"/>
    </location>
</feature>
<dbReference type="InterPro" id="IPR018168">
    <property type="entry name" value="Ubi_Hdrlase_CS"/>
</dbReference>
<evidence type="ECO:0000256" key="2">
    <source>
        <dbReference type="ARBA" id="ARBA00004749"/>
    </source>
</evidence>
<evidence type="ECO:0000256" key="7">
    <source>
        <dbReference type="ARBA" id="ARBA00023033"/>
    </source>
</evidence>
<dbReference type="RefSeq" id="WP_070125068.1">
    <property type="nucleotide sequence ID" value="NZ_MDHN01000015.1"/>
</dbReference>
<keyword evidence="10" id="KW-1185">Reference proteome</keyword>
<evidence type="ECO:0000313" key="10">
    <source>
        <dbReference type="Proteomes" id="UP000175691"/>
    </source>
</evidence>
<dbReference type="InterPro" id="IPR002938">
    <property type="entry name" value="FAD-bd"/>
</dbReference>
<dbReference type="EMBL" id="MDHN01000015">
    <property type="protein sequence ID" value="OFC71375.1"/>
    <property type="molecule type" value="Genomic_DNA"/>
</dbReference>
<proteinExistence type="inferred from homology"/>
<comment type="cofactor">
    <cofactor evidence="1">
        <name>FAD</name>
        <dbReference type="ChEBI" id="CHEBI:57692"/>
    </cofactor>
</comment>
<keyword evidence="5" id="KW-0274">FAD</keyword>
<evidence type="ECO:0000256" key="6">
    <source>
        <dbReference type="ARBA" id="ARBA00023002"/>
    </source>
</evidence>
<dbReference type="InterPro" id="IPR010971">
    <property type="entry name" value="UbiH/COQ6"/>
</dbReference>
<dbReference type="InterPro" id="IPR011295">
    <property type="entry name" value="UbiH"/>
</dbReference>
<evidence type="ECO:0000256" key="1">
    <source>
        <dbReference type="ARBA" id="ARBA00001974"/>
    </source>
</evidence>